<dbReference type="OrthoDB" id="9771504at2"/>
<dbReference type="SUPFAM" id="SSF51569">
    <property type="entry name" value="Aldolase"/>
    <property type="match status" value="1"/>
</dbReference>
<dbReference type="AlphaFoldDB" id="A0A2T0LTE7"/>
<dbReference type="EMBL" id="PVNH01000006">
    <property type="protein sequence ID" value="PRX46964.1"/>
    <property type="molecule type" value="Genomic_DNA"/>
</dbReference>
<dbReference type="SMART" id="SM01133">
    <property type="entry name" value="DeoC"/>
    <property type="match status" value="1"/>
</dbReference>
<proteinExistence type="predicted"/>
<dbReference type="Gene3D" id="3.20.20.70">
    <property type="entry name" value="Aldolase class I"/>
    <property type="match status" value="1"/>
</dbReference>
<accession>A0A2T0LTE7</accession>
<name>A0A2T0LTE7_9PSEU</name>
<dbReference type="GO" id="GO:0004332">
    <property type="term" value="F:fructose-bisphosphate aldolase activity"/>
    <property type="evidence" value="ECO:0007669"/>
    <property type="project" value="InterPro"/>
</dbReference>
<evidence type="ECO:0000313" key="3">
    <source>
        <dbReference type="Proteomes" id="UP000238362"/>
    </source>
</evidence>
<comment type="caution">
    <text evidence="2">The sequence shown here is derived from an EMBL/GenBank/DDBJ whole genome shotgun (WGS) entry which is preliminary data.</text>
</comment>
<dbReference type="InterPro" id="IPR041720">
    <property type="entry name" value="FbaB-like"/>
</dbReference>
<organism evidence="2 3">
    <name type="scientific">Prauserella shujinwangii</name>
    <dbReference type="NCBI Taxonomy" id="1453103"/>
    <lineage>
        <taxon>Bacteria</taxon>
        <taxon>Bacillati</taxon>
        <taxon>Actinomycetota</taxon>
        <taxon>Actinomycetes</taxon>
        <taxon>Pseudonocardiales</taxon>
        <taxon>Pseudonocardiaceae</taxon>
        <taxon>Prauserella</taxon>
    </lineage>
</organism>
<dbReference type="RefSeq" id="WP_106179519.1">
    <property type="nucleotide sequence ID" value="NZ_PVNH01000006.1"/>
</dbReference>
<evidence type="ECO:0000256" key="1">
    <source>
        <dbReference type="PIRSR" id="PIRSR038992-1"/>
    </source>
</evidence>
<evidence type="ECO:0000313" key="2">
    <source>
        <dbReference type="EMBL" id="PRX46964.1"/>
    </source>
</evidence>
<reference evidence="2 3" key="1">
    <citation type="submission" date="2018-03" db="EMBL/GenBank/DDBJ databases">
        <title>Genomic Encyclopedia of Type Strains, Phase III (KMG-III): the genomes of soil and plant-associated and newly described type strains.</title>
        <authorList>
            <person name="Whitman W."/>
        </authorList>
    </citation>
    <scope>NUCLEOTIDE SEQUENCE [LARGE SCALE GENOMIC DNA]</scope>
    <source>
        <strain evidence="2 3">CGMCC 4.7125</strain>
    </source>
</reference>
<dbReference type="Pfam" id="PF01791">
    <property type="entry name" value="DeoC"/>
    <property type="match status" value="1"/>
</dbReference>
<dbReference type="InterPro" id="IPR050456">
    <property type="entry name" value="DeoC/FbaB_aldolase"/>
</dbReference>
<dbReference type="Proteomes" id="UP000238362">
    <property type="component" value="Unassembled WGS sequence"/>
</dbReference>
<dbReference type="PANTHER" id="PTHR47916">
    <property type="entry name" value="FRUCTOSE-BISPHOSPHATE ALDOLASE CLASS 1"/>
    <property type="match status" value="1"/>
</dbReference>
<gene>
    <name evidence="2" type="ORF">B0I33_10661</name>
</gene>
<sequence length="272" mass="28861">MNNTFAKQLRLRRLYRHGGGRLLVVPLDHSVSNGPITGRRSLNELVGSIATNEVDAVVLHKGSLRYVDHQWFSHTSLIVHLSASTRHAPDPDAKYLVSSVEEALRLGADAVSVHVNLGSLDERRQIADMAAVADACDRWNMPLLAMIYPRGPKISDPGSPDLVSHATSLAVDLGADLVKAPYPGSVEALTAITSSCPLPMLATGGPRLPTTEALLDYVDDVLHGGGAGVAMGRNVFQAEHPGTTARLIAQRIHSGPVPFLDASSRASAAQPA</sequence>
<feature type="active site" description="Proton donor" evidence="1">
    <location>
        <position position="148"/>
    </location>
</feature>
<dbReference type="InterPro" id="IPR013785">
    <property type="entry name" value="Aldolase_TIM"/>
</dbReference>
<feature type="active site" description="Schiff-base intermediate with dihydroxyacetone-P" evidence="1">
    <location>
        <position position="179"/>
    </location>
</feature>
<dbReference type="InterPro" id="IPR002915">
    <property type="entry name" value="DeoC/FbaB/LacD_aldolase"/>
</dbReference>
<dbReference type="CDD" id="cd00958">
    <property type="entry name" value="DhnA"/>
    <property type="match status" value="1"/>
</dbReference>
<protein>
    <submittedName>
        <fullName evidence="2">2-amino-3,7-dideoxy-D-threo-hept-6-ulosonate synthase</fullName>
    </submittedName>
</protein>
<dbReference type="PANTHER" id="PTHR47916:SF1">
    <property type="entry name" value="3-HYDROXY-5-PHOSPHONOOXYPENTANE-2,4-DIONE THIOLASE"/>
    <property type="match status" value="1"/>
</dbReference>
<dbReference type="NCBIfam" id="NF005556">
    <property type="entry name" value="PRK07226.1"/>
    <property type="match status" value="1"/>
</dbReference>
<dbReference type="PIRSF" id="PIRSF038992">
    <property type="entry name" value="Aldolase_Ia"/>
    <property type="match status" value="1"/>
</dbReference>
<keyword evidence="3" id="KW-1185">Reference proteome</keyword>